<accession>A0A6G9AN99</accession>
<name>A0A6G9AN99_9BACT</name>
<dbReference type="Pfam" id="PF13474">
    <property type="entry name" value="SnoaL_3"/>
    <property type="match status" value="1"/>
</dbReference>
<gene>
    <name evidence="2" type="ORF">G8759_14960</name>
</gene>
<evidence type="ECO:0000313" key="2">
    <source>
        <dbReference type="EMBL" id="QIP13816.1"/>
    </source>
</evidence>
<dbReference type="InterPro" id="IPR037401">
    <property type="entry name" value="SnoaL-like"/>
</dbReference>
<keyword evidence="3" id="KW-1185">Reference proteome</keyword>
<evidence type="ECO:0000259" key="1">
    <source>
        <dbReference type="Pfam" id="PF13474"/>
    </source>
</evidence>
<dbReference type="Proteomes" id="UP000501802">
    <property type="component" value="Chromosome"/>
</dbReference>
<dbReference type="Gene3D" id="3.10.450.50">
    <property type="match status" value="1"/>
</dbReference>
<dbReference type="SUPFAM" id="SSF54427">
    <property type="entry name" value="NTF2-like"/>
    <property type="match status" value="1"/>
</dbReference>
<dbReference type="EMBL" id="CP050063">
    <property type="protein sequence ID" value="QIP13816.1"/>
    <property type="molecule type" value="Genomic_DNA"/>
</dbReference>
<dbReference type="InterPro" id="IPR032710">
    <property type="entry name" value="NTF2-like_dom_sf"/>
</dbReference>
<reference evidence="2 3" key="1">
    <citation type="submission" date="2020-03" db="EMBL/GenBank/DDBJ databases">
        <authorList>
            <person name="Kim M.K."/>
        </authorList>
    </citation>
    <scope>NUCLEOTIDE SEQUENCE [LARGE SCALE GENOMIC DNA]</scope>
    <source>
        <strain evidence="2 3">BT328</strain>
    </source>
</reference>
<feature type="domain" description="SnoaL-like" evidence="1">
    <location>
        <begin position="22"/>
        <end position="138"/>
    </location>
</feature>
<dbReference type="KEGG" id="spib:G8759_14960"/>
<dbReference type="AlphaFoldDB" id="A0A6G9AN99"/>
<evidence type="ECO:0000313" key="3">
    <source>
        <dbReference type="Proteomes" id="UP000501802"/>
    </source>
</evidence>
<dbReference type="RefSeq" id="WP_167209250.1">
    <property type="nucleotide sequence ID" value="NZ_CP050063.1"/>
</dbReference>
<organism evidence="2 3">
    <name type="scientific">Spirosoma aureum</name>
    <dbReference type="NCBI Taxonomy" id="2692134"/>
    <lineage>
        <taxon>Bacteria</taxon>
        <taxon>Pseudomonadati</taxon>
        <taxon>Bacteroidota</taxon>
        <taxon>Cytophagia</taxon>
        <taxon>Cytophagales</taxon>
        <taxon>Cytophagaceae</taxon>
        <taxon>Spirosoma</taxon>
    </lineage>
</organism>
<proteinExistence type="predicted"/>
<protein>
    <submittedName>
        <fullName evidence="2">Nuclear transport factor 2 family protein</fullName>
    </submittedName>
</protein>
<sequence>MKSEQTPITGKEKKESLAPDLQALSAFYAAFNERDLRKMEQNWVQSDEAVMDNPVGGIMRGWTNIKAVYERIFGGISRVEVEFYDYTVYRTSEVFFVVGRERGTLKKEGLTLELQIRTTRVFQLIKNNWKQIHHHGSMDDSVMLEKYQQALKGGC</sequence>